<dbReference type="AlphaFoldDB" id="A0A839HIQ3"/>
<evidence type="ECO:0000256" key="2">
    <source>
        <dbReference type="ARBA" id="ARBA00022679"/>
    </source>
</evidence>
<keyword evidence="3 8" id="KW-0791">Threonine biosynthesis</keyword>
<dbReference type="RefSeq" id="WP_182662128.1">
    <property type="nucleotide sequence ID" value="NZ_JACIVI010000001.1"/>
</dbReference>
<evidence type="ECO:0000313" key="12">
    <source>
        <dbReference type="Proteomes" id="UP000586093"/>
    </source>
</evidence>
<sequence length="330" mass="36444">MAVFTEVGFDAAAALIARLGLGRLTELQPIAAGIENTNYFVVSERDGQRLDHVLTVFERLSAEQLPFYLELMRHLARRGLPVPEPKADPEGRILLSLAGKPAAVVDRLRGKSVMAPQPLHCAQLGTLLARMHGAVQDFPLQQPNLRGLAWWEATVPLVRPHLAPEQLALIDAELRFQQALAASADYAALPRGAVHADLFRDNAMFDDGPAGPQTRLSGCFDFYFAGCDSLGFDLAVCLNDWCIDTATGRLDPARSEALLAAYEAVRPLGAEERALLPALLRSAAMRFWISRLWDYHLPREAHMLTPHDPRHFERVLRERIASPWPVAVAA</sequence>
<name>A0A839HIQ3_9BURK</name>
<evidence type="ECO:0000256" key="9">
    <source>
        <dbReference type="NCBIfam" id="TIGR00938"/>
    </source>
</evidence>
<comment type="catalytic activity">
    <reaction evidence="8">
        <text>L-homoserine + ATP = O-phospho-L-homoserine + ADP + H(+)</text>
        <dbReference type="Rhea" id="RHEA:13985"/>
        <dbReference type="ChEBI" id="CHEBI:15378"/>
        <dbReference type="ChEBI" id="CHEBI:30616"/>
        <dbReference type="ChEBI" id="CHEBI:57476"/>
        <dbReference type="ChEBI" id="CHEBI:57590"/>
        <dbReference type="ChEBI" id="CHEBI:456216"/>
        <dbReference type="EC" id="2.7.1.39"/>
    </reaction>
</comment>
<dbReference type="NCBIfam" id="NF003558">
    <property type="entry name" value="PRK05231.1"/>
    <property type="match status" value="1"/>
</dbReference>
<dbReference type="GO" id="GO:0005524">
    <property type="term" value="F:ATP binding"/>
    <property type="evidence" value="ECO:0007669"/>
    <property type="project" value="UniProtKB-KW"/>
</dbReference>
<dbReference type="PANTHER" id="PTHR21064">
    <property type="entry name" value="AMINOGLYCOSIDE PHOSPHOTRANSFERASE DOMAIN-CONTAINING PROTEIN-RELATED"/>
    <property type="match status" value="1"/>
</dbReference>
<dbReference type="PANTHER" id="PTHR21064:SF6">
    <property type="entry name" value="AMINOGLYCOSIDE PHOSPHOTRANSFERASE DOMAIN-CONTAINING PROTEIN"/>
    <property type="match status" value="1"/>
</dbReference>
<proteinExistence type="inferred from homology"/>
<comment type="similarity">
    <text evidence="7 8">Belongs to the pseudomonas-type ThrB family.</text>
</comment>
<dbReference type="CDD" id="cd05153">
    <property type="entry name" value="HomoserineK_II"/>
    <property type="match status" value="1"/>
</dbReference>
<dbReference type="EMBL" id="JACIVI010000001">
    <property type="protein sequence ID" value="MBB1161386.1"/>
    <property type="molecule type" value="Genomic_DNA"/>
</dbReference>
<dbReference type="EC" id="2.7.1.39" evidence="8 9"/>
<protein>
    <recommendedName>
        <fullName evidence="8 9">Homoserine kinase</fullName>
        <shortName evidence="8">HK</shortName>
        <shortName evidence="8">HSK</shortName>
        <ecNumber evidence="8 9">2.7.1.39</ecNumber>
    </recommendedName>
</protein>
<gene>
    <name evidence="8" type="primary">thrB</name>
    <name evidence="11" type="ORF">H4F90_05250</name>
</gene>
<evidence type="ECO:0000256" key="3">
    <source>
        <dbReference type="ARBA" id="ARBA00022697"/>
    </source>
</evidence>
<reference evidence="11 12" key="1">
    <citation type="submission" date="2020-08" db="EMBL/GenBank/DDBJ databases">
        <title>Aquariorum lacteus gen. nov., sp. nov., a new member of the family Comamonadaceae, isolated from freshwater aquarium.</title>
        <authorList>
            <person name="Chun S.-J."/>
        </authorList>
    </citation>
    <scope>NUCLEOTIDE SEQUENCE [LARGE SCALE GENOMIC DNA]</scope>
    <source>
        <strain evidence="11 12">SJAQ100</strain>
    </source>
</reference>
<dbReference type="GO" id="GO:0004413">
    <property type="term" value="F:homoserine kinase activity"/>
    <property type="evidence" value="ECO:0007669"/>
    <property type="project" value="UniProtKB-UniRule"/>
</dbReference>
<dbReference type="InterPro" id="IPR005280">
    <property type="entry name" value="Homoserine_kinase_II"/>
</dbReference>
<keyword evidence="2 8" id="KW-0808">Transferase</keyword>
<keyword evidence="1 8" id="KW-0028">Amino-acid biosynthesis</keyword>
<dbReference type="InterPro" id="IPR002575">
    <property type="entry name" value="Aminoglycoside_PTrfase"/>
</dbReference>
<feature type="domain" description="Aminoglycoside phosphotransferase" evidence="10">
    <location>
        <begin position="26"/>
        <end position="268"/>
    </location>
</feature>
<evidence type="ECO:0000256" key="5">
    <source>
        <dbReference type="ARBA" id="ARBA00022777"/>
    </source>
</evidence>
<dbReference type="GO" id="GO:0009088">
    <property type="term" value="P:threonine biosynthetic process"/>
    <property type="evidence" value="ECO:0007669"/>
    <property type="project" value="UniProtKB-UniRule"/>
</dbReference>
<dbReference type="Gene3D" id="3.30.200.20">
    <property type="entry name" value="Phosphorylase Kinase, domain 1"/>
    <property type="match status" value="1"/>
</dbReference>
<keyword evidence="4 8" id="KW-0547">Nucleotide-binding</keyword>
<evidence type="ECO:0000313" key="11">
    <source>
        <dbReference type="EMBL" id="MBB1161386.1"/>
    </source>
</evidence>
<comment type="caution">
    <text evidence="11">The sequence shown here is derived from an EMBL/GenBank/DDBJ whole genome shotgun (WGS) entry which is preliminary data.</text>
</comment>
<evidence type="ECO:0000259" key="10">
    <source>
        <dbReference type="Pfam" id="PF01636"/>
    </source>
</evidence>
<keyword evidence="5 8" id="KW-0418">Kinase</keyword>
<dbReference type="Pfam" id="PF01636">
    <property type="entry name" value="APH"/>
    <property type="match status" value="1"/>
</dbReference>
<dbReference type="NCBIfam" id="TIGR00938">
    <property type="entry name" value="thrB_alt"/>
    <property type="match status" value="1"/>
</dbReference>
<evidence type="ECO:0000256" key="1">
    <source>
        <dbReference type="ARBA" id="ARBA00022605"/>
    </source>
</evidence>
<organism evidence="11 12">
    <name type="scientific">Aquariibacter albus</name>
    <dbReference type="NCBI Taxonomy" id="2759899"/>
    <lineage>
        <taxon>Bacteria</taxon>
        <taxon>Pseudomonadati</taxon>
        <taxon>Pseudomonadota</taxon>
        <taxon>Betaproteobacteria</taxon>
        <taxon>Burkholderiales</taxon>
        <taxon>Sphaerotilaceae</taxon>
        <taxon>Aquariibacter</taxon>
    </lineage>
</organism>
<accession>A0A839HIQ3</accession>
<keyword evidence="12" id="KW-1185">Reference proteome</keyword>
<dbReference type="InterPro" id="IPR050249">
    <property type="entry name" value="Pseudomonas-type_ThrB"/>
</dbReference>
<dbReference type="SUPFAM" id="SSF56112">
    <property type="entry name" value="Protein kinase-like (PK-like)"/>
    <property type="match status" value="1"/>
</dbReference>
<evidence type="ECO:0000256" key="8">
    <source>
        <dbReference type="HAMAP-Rule" id="MF_00301"/>
    </source>
</evidence>
<evidence type="ECO:0000256" key="4">
    <source>
        <dbReference type="ARBA" id="ARBA00022741"/>
    </source>
</evidence>
<comment type="pathway">
    <text evidence="8">Amino-acid biosynthesis; L-threonine biosynthesis; L-threonine from L-aspartate: step 4/5.</text>
</comment>
<dbReference type="Gene3D" id="3.90.1200.10">
    <property type="match status" value="1"/>
</dbReference>
<dbReference type="InterPro" id="IPR011009">
    <property type="entry name" value="Kinase-like_dom_sf"/>
</dbReference>
<dbReference type="UniPathway" id="UPA00050">
    <property type="reaction ID" value="UER00064"/>
</dbReference>
<dbReference type="Proteomes" id="UP000586093">
    <property type="component" value="Unassembled WGS sequence"/>
</dbReference>
<evidence type="ECO:0000256" key="7">
    <source>
        <dbReference type="ARBA" id="ARBA00038240"/>
    </source>
</evidence>
<dbReference type="HAMAP" id="MF_00301">
    <property type="entry name" value="Homoser_kinase_2"/>
    <property type="match status" value="1"/>
</dbReference>
<evidence type="ECO:0000256" key="6">
    <source>
        <dbReference type="ARBA" id="ARBA00022840"/>
    </source>
</evidence>
<keyword evidence="6 8" id="KW-0067">ATP-binding</keyword>